<dbReference type="PRINTS" id="PR00382">
    <property type="entry name" value="LIPIDTRNSFER"/>
</dbReference>
<comment type="similarity">
    <text evidence="1">Belongs to the plant LTP family.</text>
</comment>
<dbReference type="SUPFAM" id="SSF47699">
    <property type="entry name" value="Bifunctional inhibitor/lipid-transfer protein/seed storage 2S albumin"/>
    <property type="match status" value="1"/>
</dbReference>
<dbReference type="Pfam" id="PF00234">
    <property type="entry name" value="Tryp_alpha_amyl"/>
    <property type="match status" value="1"/>
</dbReference>
<keyword evidence="1" id="KW-0446">Lipid-binding</keyword>
<accession>A0A1V1H187</accession>
<evidence type="ECO:0000256" key="1">
    <source>
        <dbReference type="RuleBase" id="RU000628"/>
    </source>
</evidence>
<dbReference type="EMBL" id="AP011474">
    <property type="protein sequence ID" value="BAX25122.1"/>
    <property type="molecule type" value="Genomic_DNA"/>
</dbReference>
<gene>
    <name evidence="3" type="primary">OB_Ba0011H08.12</name>
</gene>
<dbReference type="AlphaFoldDB" id="A0A1V1H187"/>
<dbReference type="InterPro" id="IPR000528">
    <property type="entry name" value="Plant_nsLTP"/>
</dbReference>
<proteinExistence type="inferred from homology"/>
<feature type="domain" description="Bifunctional inhibitor/plant lipid transfer protein/seed storage helical" evidence="2">
    <location>
        <begin position="73"/>
        <end position="151"/>
    </location>
</feature>
<dbReference type="GO" id="GO:0008289">
    <property type="term" value="F:lipid binding"/>
    <property type="evidence" value="ECO:0007669"/>
    <property type="project" value="UniProtKB-KW"/>
</dbReference>
<evidence type="ECO:0000259" key="2">
    <source>
        <dbReference type="SMART" id="SM00499"/>
    </source>
</evidence>
<dbReference type="Gene3D" id="1.10.110.10">
    <property type="entry name" value="Plant lipid-transfer and hydrophobic proteins"/>
    <property type="match status" value="1"/>
</dbReference>
<dbReference type="PANTHER" id="PTHR33076">
    <property type="entry name" value="NON-SPECIFIC LIPID-TRANSFER PROTEIN 2-RELATED"/>
    <property type="match status" value="1"/>
</dbReference>
<dbReference type="GO" id="GO:0006869">
    <property type="term" value="P:lipid transport"/>
    <property type="evidence" value="ECO:0007669"/>
    <property type="project" value="InterPro"/>
</dbReference>
<evidence type="ECO:0000313" key="3">
    <source>
        <dbReference type="EMBL" id="BAX25122.1"/>
    </source>
</evidence>
<comment type="function">
    <text evidence="1">Plant non-specific lipid-transfer proteins transfer phospholipids as well as galactolipids across membranes. May play a role in wax or cutin deposition in the cell walls of expanding epidermal cells and certain secretory tissues.</text>
</comment>
<protein>
    <recommendedName>
        <fullName evidence="1">Non-specific lipid-transfer protein</fullName>
    </recommendedName>
</protein>
<dbReference type="InterPro" id="IPR016140">
    <property type="entry name" value="Bifunc_inhib/LTP/seed_store"/>
</dbReference>
<organism evidence="3">
    <name type="scientific">Oryza brachyantha</name>
    <name type="common">malo sina</name>
    <dbReference type="NCBI Taxonomy" id="4533"/>
    <lineage>
        <taxon>Eukaryota</taxon>
        <taxon>Viridiplantae</taxon>
        <taxon>Streptophyta</taxon>
        <taxon>Embryophyta</taxon>
        <taxon>Tracheophyta</taxon>
        <taxon>Spermatophyta</taxon>
        <taxon>Magnoliopsida</taxon>
        <taxon>Liliopsida</taxon>
        <taxon>Poales</taxon>
        <taxon>Poaceae</taxon>
        <taxon>BOP clade</taxon>
        <taxon>Oryzoideae</taxon>
        <taxon>Oryzeae</taxon>
        <taxon>Oryzinae</taxon>
        <taxon>Oryza</taxon>
    </lineage>
</organism>
<dbReference type="InterPro" id="IPR036312">
    <property type="entry name" value="Bifun_inhib/LTP/seed_sf"/>
</dbReference>
<reference evidence="3" key="1">
    <citation type="submission" date="2009-05" db="EMBL/GenBank/DDBJ databases">
        <title>Oryza sativa Japonica Group genomic DNA, chromosome 6, BAC clone:KMK0024M20, cultivar:Khau Mac Kho.</title>
        <authorList>
            <person name="Matsumoto T."/>
            <person name="Wu J."/>
            <person name="Kanamori H."/>
        </authorList>
    </citation>
    <scope>NUCLEOTIDE SEQUENCE</scope>
    <source>
        <strain evidence="3">IRGC 101232</strain>
    </source>
</reference>
<sequence length="155" mass="15573">MAPLMHASVPSSALLTQPLASDGEPMPMTPTCYSTSSSTVAAVVVALVVAAGQLVAAGTSDLCSLAKTAFSDCTAYVAGAEPVVSRRCCRGLGDIRELAATAAQRRAVCACVLADMLAAGAGKVDAGRAAGLPAACNVHVGFIPTSPTFNCFRVR</sequence>
<name>A0A1V1H187_ORYBR</name>
<keyword evidence="1" id="KW-0813">Transport</keyword>
<dbReference type="SMART" id="SM00499">
    <property type="entry name" value="AAI"/>
    <property type="match status" value="1"/>
</dbReference>
<dbReference type="CDD" id="cd01960">
    <property type="entry name" value="nsLTP1"/>
    <property type="match status" value="1"/>
</dbReference>